<reference evidence="6" key="1">
    <citation type="submission" date="2023-07" db="EMBL/GenBank/DDBJ databases">
        <title>A chromosome-level genome assembly of Lolium multiflorum.</title>
        <authorList>
            <person name="Chen Y."/>
            <person name="Copetti D."/>
            <person name="Kolliker R."/>
            <person name="Studer B."/>
        </authorList>
    </citation>
    <scope>NUCLEOTIDE SEQUENCE</scope>
    <source>
        <strain evidence="6">02402/16</strain>
        <tissue evidence="6">Leaf</tissue>
    </source>
</reference>
<dbReference type="Pfam" id="PF03936">
    <property type="entry name" value="Terpene_synth_C"/>
    <property type="match status" value="1"/>
</dbReference>
<dbReference type="InterPro" id="IPR001906">
    <property type="entry name" value="Terpene_synth_N"/>
</dbReference>
<dbReference type="EMBL" id="JAUUTY010000003">
    <property type="protein sequence ID" value="KAK1661129.1"/>
    <property type="molecule type" value="Genomic_DNA"/>
</dbReference>
<dbReference type="InterPro" id="IPR034741">
    <property type="entry name" value="Terpene_cyclase-like_1_C"/>
</dbReference>
<dbReference type="AlphaFoldDB" id="A0AAD8SNY5"/>
<accession>A0AAD8SNY5</accession>
<dbReference type="PANTHER" id="PTHR31225">
    <property type="entry name" value="OS04G0344100 PROTEIN-RELATED"/>
    <property type="match status" value="1"/>
</dbReference>
<dbReference type="Proteomes" id="UP001231189">
    <property type="component" value="Unassembled WGS sequence"/>
</dbReference>
<dbReference type="InterPro" id="IPR005630">
    <property type="entry name" value="Terpene_synthase_metal-bd"/>
</dbReference>
<evidence type="ECO:0000313" key="6">
    <source>
        <dbReference type="EMBL" id="KAK1661129.1"/>
    </source>
</evidence>
<name>A0AAD8SNY5_LOLMU</name>
<proteinExistence type="predicted"/>
<evidence type="ECO:0000259" key="4">
    <source>
        <dbReference type="Pfam" id="PF01397"/>
    </source>
</evidence>
<dbReference type="InterPro" id="IPR044814">
    <property type="entry name" value="Terpene_cyclase_plant_C1"/>
</dbReference>
<feature type="domain" description="Terpene synthase metal-binding" evidence="5">
    <location>
        <begin position="226"/>
        <end position="462"/>
    </location>
</feature>
<dbReference type="Gene3D" id="1.50.10.130">
    <property type="entry name" value="Terpene synthase, N-terminal domain"/>
    <property type="match status" value="1"/>
</dbReference>
<keyword evidence="3" id="KW-0479">Metal-binding</keyword>
<feature type="domain" description="Terpene synthase N-terminal" evidence="4">
    <location>
        <begin position="2"/>
        <end position="168"/>
    </location>
</feature>
<comment type="cofactor">
    <cofactor evidence="2">
        <name>Mg(2+)</name>
        <dbReference type="ChEBI" id="CHEBI:18420"/>
    </cofactor>
</comment>
<evidence type="ECO:0000256" key="1">
    <source>
        <dbReference type="ARBA" id="ARBA00001936"/>
    </source>
</evidence>
<dbReference type="FunFam" id="1.10.600.10:FF:000007">
    <property type="entry name" value="Isoprene synthase, chloroplastic"/>
    <property type="match status" value="1"/>
</dbReference>
<keyword evidence="7" id="KW-1185">Reference proteome</keyword>
<organism evidence="6 7">
    <name type="scientific">Lolium multiflorum</name>
    <name type="common">Italian ryegrass</name>
    <name type="synonym">Lolium perenne subsp. multiflorum</name>
    <dbReference type="NCBI Taxonomy" id="4521"/>
    <lineage>
        <taxon>Eukaryota</taxon>
        <taxon>Viridiplantae</taxon>
        <taxon>Streptophyta</taxon>
        <taxon>Embryophyta</taxon>
        <taxon>Tracheophyta</taxon>
        <taxon>Spermatophyta</taxon>
        <taxon>Magnoliopsida</taxon>
        <taxon>Liliopsida</taxon>
        <taxon>Poales</taxon>
        <taxon>Poaceae</taxon>
        <taxon>BOP clade</taxon>
        <taxon>Pooideae</taxon>
        <taxon>Poodae</taxon>
        <taxon>Poeae</taxon>
        <taxon>Poeae Chloroplast Group 2 (Poeae type)</taxon>
        <taxon>Loliodinae</taxon>
        <taxon>Loliinae</taxon>
        <taxon>Lolium</taxon>
    </lineage>
</organism>
<dbReference type="Gene3D" id="1.10.600.10">
    <property type="entry name" value="Farnesyl Diphosphate Synthase"/>
    <property type="match status" value="1"/>
</dbReference>
<dbReference type="InterPro" id="IPR050148">
    <property type="entry name" value="Terpene_synthase-like"/>
</dbReference>
<dbReference type="SUPFAM" id="SSF48576">
    <property type="entry name" value="Terpenoid synthases"/>
    <property type="match status" value="1"/>
</dbReference>
<sequence length="520" mass="59117">MRDRAEELKQRVRKMFVFEDGSVAGVVALVDTLERLGLDGHFREEITAAITRIHLVGLESPGFVGGSDAHDLGVTATRFRLLRQHGLWVSTDVFDRFRDGDGNFNASLSSNIDDPRILLSLYNAAHMAVPGDVDAILDNARVFARRHLEAMARGELRSPAAEQVARALDHPLPRFTGLLETMRYVAEYAQEVTHDGTILELARLNSNLMRCLHLRELKALSIWWRDLYDTVNLRYARDRMVEIYFWSCGMIPEEEFSRARLMFAKTFGLVSILDDTYDVHATAEECLSLTQAMQRWDETAVPVLPEYLRVLYIKTLSTFKEFEDLLEPHEKYRMSYAKKAYQLQAEYYMQEAQWSSDKYRPSFKEHEELCGKSCGLIMLNLVALMGYGASATKELFEWAFAIPDVVRAGTQIGRFLNDISSYKLGKNKKDLPSGVECYMMEKGVTGEEAVAAIAAMTEDRWRTMNKACMEMDRALLPVAQLVANIARSNEVIYLHGRDGYTFGSHVKDLVTALFLDPIPL</sequence>
<evidence type="ECO:0000256" key="3">
    <source>
        <dbReference type="ARBA" id="ARBA00022723"/>
    </source>
</evidence>
<dbReference type="SFLD" id="SFLDS00005">
    <property type="entry name" value="Isoprenoid_Synthase_Type_I"/>
    <property type="match status" value="1"/>
</dbReference>
<comment type="cofactor">
    <cofactor evidence="1">
        <name>Mn(2+)</name>
        <dbReference type="ChEBI" id="CHEBI:29035"/>
    </cofactor>
</comment>
<dbReference type="GO" id="GO:0010333">
    <property type="term" value="F:terpene synthase activity"/>
    <property type="evidence" value="ECO:0007669"/>
    <property type="project" value="InterPro"/>
</dbReference>
<dbReference type="CDD" id="cd00684">
    <property type="entry name" value="Terpene_cyclase_plant_C1"/>
    <property type="match status" value="1"/>
</dbReference>
<dbReference type="SFLD" id="SFLDG01019">
    <property type="entry name" value="Terpene_Cyclase_Like_1_C_Termi"/>
    <property type="match status" value="1"/>
</dbReference>
<dbReference type="InterPro" id="IPR036965">
    <property type="entry name" value="Terpene_synth_N_sf"/>
</dbReference>
<dbReference type="InterPro" id="IPR008930">
    <property type="entry name" value="Terpenoid_cyclase/PrenylTrfase"/>
</dbReference>
<gene>
    <name evidence="6" type="ORF">QYE76_049288</name>
</gene>
<dbReference type="PANTHER" id="PTHR31225:SF109">
    <property type="entry name" value="EUDESMANEDIOL SYNTHASE"/>
    <property type="match status" value="1"/>
</dbReference>
<evidence type="ECO:0000256" key="2">
    <source>
        <dbReference type="ARBA" id="ARBA00001946"/>
    </source>
</evidence>
<comment type="caution">
    <text evidence="6">The sequence shown here is derived from an EMBL/GenBank/DDBJ whole genome shotgun (WGS) entry which is preliminary data.</text>
</comment>
<dbReference type="InterPro" id="IPR008949">
    <property type="entry name" value="Isoprenoid_synthase_dom_sf"/>
</dbReference>
<evidence type="ECO:0000259" key="5">
    <source>
        <dbReference type="Pfam" id="PF03936"/>
    </source>
</evidence>
<dbReference type="GO" id="GO:0016102">
    <property type="term" value="P:diterpenoid biosynthetic process"/>
    <property type="evidence" value="ECO:0007669"/>
    <property type="project" value="InterPro"/>
</dbReference>
<dbReference type="SUPFAM" id="SSF48239">
    <property type="entry name" value="Terpenoid cyclases/Protein prenyltransferases"/>
    <property type="match status" value="1"/>
</dbReference>
<evidence type="ECO:0000313" key="7">
    <source>
        <dbReference type="Proteomes" id="UP001231189"/>
    </source>
</evidence>
<dbReference type="GO" id="GO:0000287">
    <property type="term" value="F:magnesium ion binding"/>
    <property type="evidence" value="ECO:0007669"/>
    <property type="project" value="InterPro"/>
</dbReference>
<protein>
    <submittedName>
        <fullName evidence="6">Uncharacterized protein</fullName>
    </submittedName>
</protein>
<dbReference type="Pfam" id="PF01397">
    <property type="entry name" value="Terpene_synth"/>
    <property type="match status" value="1"/>
</dbReference>